<evidence type="ECO:0000313" key="5">
    <source>
        <dbReference type="Proteomes" id="UP001107961"/>
    </source>
</evidence>
<dbReference type="PRINTS" id="PR00081">
    <property type="entry name" value="GDHRDH"/>
</dbReference>
<protein>
    <submittedName>
        <fullName evidence="4">Glucose 1-dehydrogenase</fullName>
        <ecNumber evidence="4">1.1.1.47</ecNumber>
    </submittedName>
</protein>
<dbReference type="SMART" id="SM00822">
    <property type="entry name" value="PKS_KR"/>
    <property type="match status" value="1"/>
</dbReference>
<comment type="caution">
    <text evidence="4">The sequence shown here is derived from an EMBL/GenBank/DDBJ whole genome shotgun (WGS) entry which is preliminary data.</text>
</comment>
<dbReference type="EC" id="1.1.1.47" evidence="4"/>
<dbReference type="NCBIfam" id="NF005559">
    <property type="entry name" value="PRK07231.1"/>
    <property type="match status" value="1"/>
</dbReference>
<organism evidence="4 5">
    <name type="scientific">Alloalcanivorax xenomutans</name>
    <dbReference type="NCBI Taxonomy" id="1094342"/>
    <lineage>
        <taxon>Bacteria</taxon>
        <taxon>Pseudomonadati</taxon>
        <taxon>Pseudomonadota</taxon>
        <taxon>Gammaproteobacteria</taxon>
        <taxon>Oceanospirillales</taxon>
        <taxon>Alcanivoracaceae</taxon>
        <taxon>Alloalcanivorax</taxon>
    </lineage>
</organism>
<dbReference type="GO" id="GO:0030497">
    <property type="term" value="P:fatty acid elongation"/>
    <property type="evidence" value="ECO:0007669"/>
    <property type="project" value="TreeGrafter"/>
</dbReference>
<name>A0A9Q3W4M4_9GAMM</name>
<dbReference type="InterPro" id="IPR036291">
    <property type="entry name" value="NAD(P)-bd_dom_sf"/>
</dbReference>
<dbReference type="Proteomes" id="UP001107961">
    <property type="component" value="Unassembled WGS sequence"/>
</dbReference>
<dbReference type="InterPro" id="IPR057326">
    <property type="entry name" value="KR_dom"/>
</dbReference>
<dbReference type="GO" id="GO:0047936">
    <property type="term" value="F:glucose 1-dehydrogenase [NAD(P)+] activity"/>
    <property type="evidence" value="ECO:0007669"/>
    <property type="project" value="UniProtKB-EC"/>
</dbReference>
<evidence type="ECO:0000256" key="1">
    <source>
        <dbReference type="ARBA" id="ARBA00006484"/>
    </source>
</evidence>
<reference evidence="4" key="1">
    <citation type="submission" date="2022-01" db="EMBL/GenBank/DDBJ databases">
        <authorList>
            <person name="Karlyshev A.V."/>
            <person name="Jaspars M."/>
        </authorList>
    </citation>
    <scope>NUCLEOTIDE SEQUENCE</scope>
    <source>
        <strain evidence="4">AGSA3-2</strain>
    </source>
</reference>
<gene>
    <name evidence="4" type="ORF">LZG35_06420</name>
</gene>
<evidence type="ECO:0000313" key="4">
    <source>
        <dbReference type="EMBL" id="MCE7508267.1"/>
    </source>
</evidence>
<accession>A0A9Q3W4M4</accession>
<dbReference type="InterPro" id="IPR020904">
    <property type="entry name" value="Sc_DH/Rdtase_CS"/>
</dbReference>
<dbReference type="PRINTS" id="PR00080">
    <property type="entry name" value="SDRFAMILY"/>
</dbReference>
<proteinExistence type="inferred from homology"/>
<feature type="domain" description="Ketoreductase" evidence="3">
    <location>
        <begin position="13"/>
        <end position="193"/>
    </location>
</feature>
<dbReference type="GeneID" id="94688427"/>
<sequence length="258" mass="27185">MSPVADRLSLKGKTALVTGASSGLGAHFARVLALAGARVAVAARRTSALERLVREIGDNNGEAYAVAMDVTDPASVTDAIDGIEAHWGAVDILINNAGVADPGRFLKIDQPRWDFVIETNLNGVWRVAHEISRRLVSRSLPGAIVNVASILGLRVGIGQSSYSASKAAVIQLTRAMALELAEQGIRVNALCPGYFETEMNQDYFATEQGKRYIGHTPAGRLGQVSELDAPLLLLCSDAGSFVNGVALAVDGGHLLKSL</sequence>
<dbReference type="PANTHER" id="PTHR42760">
    <property type="entry name" value="SHORT-CHAIN DEHYDROGENASES/REDUCTASES FAMILY MEMBER"/>
    <property type="match status" value="1"/>
</dbReference>
<evidence type="ECO:0000259" key="3">
    <source>
        <dbReference type="SMART" id="SM00822"/>
    </source>
</evidence>
<dbReference type="KEGG" id="axe:P40_19180"/>
<keyword evidence="5" id="KW-1185">Reference proteome</keyword>
<evidence type="ECO:0000256" key="2">
    <source>
        <dbReference type="RuleBase" id="RU000363"/>
    </source>
</evidence>
<dbReference type="PANTHER" id="PTHR42760:SF135">
    <property type="entry name" value="BLL7886 PROTEIN"/>
    <property type="match status" value="1"/>
</dbReference>
<dbReference type="FunFam" id="3.40.50.720:FF:000084">
    <property type="entry name" value="Short-chain dehydrogenase reductase"/>
    <property type="match status" value="1"/>
</dbReference>
<dbReference type="PROSITE" id="PS00061">
    <property type="entry name" value="ADH_SHORT"/>
    <property type="match status" value="1"/>
</dbReference>
<dbReference type="EMBL" id="JAJVKT010000006">
    <property type="protein sequence ID" value="MCE7508267.1"/>
    <property type="molecule type" value="Genomic_DNA"/>
</dbReference>
<keyword evidence="4" id="KW-0560">Oxidoreductase</keyword>
<comment type="similarity">
    <text evidence="1 2">Belongs to the short-chain dehydrogenases/reductases (SDR) family.</text>
</comment>
<dbReference type="InterPro" id="IPR002347">
    <property type="entry name" value="SDR_fam"/>
</dbReference>
<dbReference type="AlphaFoldDB" id="A0A9Q3W4M4"/>
<dbReference type="Pfam" id="PF00106">
    <property type="entry name" value="adh_short"/>
    <property type="match status" value="1"/>
</dbReference>
<dbReference type="SUPFAM" id="SSF51735">
    <property type="entry name" value="NAD(P)-binding Rossmann-fold domains"/>
    <property type="match status" value="1"/>
</dbReference>
<dbReference type="RefSeq" id="WP_063139822.1">
    <property type="nucleotide sequence ID" value="NZ_CBDDTQ010000006.1"/>
</dbReference>
<dbReference type="Gene3D" id="3.40.50.720">
    <property type="entry name" value="NAD(P)-binding Rossmann-like Domain"/>
    <property type="match status" value="1"/>
</dbReference>